<gene>
    <name evidence="2" type="ORF">KI387_039042</name>
</gene>
<feature type="non-terminal residue" evidence="2">
    <location>
        <position position="62"/>
    </location>
</feature>
<comment type="caution">
    <text evidence="2">The sequence shown here is derived from an EMBL/GenBank/DDBJ whole genome shotgun (WGS) entry which is preliminary data.</text>
</comment>
<sequence length="62" mass="6913">MPSLNPATFVFSPQPLRSSPFPEEMLKLQMTKFERALSLDVSEDGSHNTVALSDGEDAEREM</sequence>
<protein>
    <submittedName>
        <fullName evidence="2">Uncharacterized protein</fullName>
    </submittedName>
</protein>
<dbReference type="Proteomes" id="UP000824469">
    <property type="component" value="Unassembled WGS sequence"/>
</dbReference>
<evidence type="ECO:0000256" key="1">
    <source>
        <dbReference type="SAM" id="MobiDB-lite"/>
    </source>
</evidence>
<evidence type="ECO:0000313" key="2">
    <source>
        <dbReference type="EMBL" id="KAH9295454.1"/>
    </source>
</evidence>
<feature type="region of interest" description="Disordered" evidence="1">
    <location>
        <begin position="43"/>
        <end position="62"/>
    </location>
</feature>
<evidence type="ECO:0000313" key="3">
    <source>
        <dbReference type="Proteomes" id="UP000824469"/>
    </source>
</evidence>
<dbReference type="EMBL" id="JAHRHJ020000011">
    <property type="protein sequence ID" value="KAH9295454.1"/>
    <property type="molecule type" value="Genomic_DNA"/>
</dbReference>
<dbReference type="AlphaFoldDB" id="A0AA38CEW0"/>
<accession>A0AA38CEW0</accession>
<name>A0AA38CEW0_TAXCH</name>
<proteinExistence type="predicted"/>
<keyword evidence="3" id="KW-1185">Reference proteome</keyword>
<organism evidence="2 3">
    <name type="scientific">Taxus chinensis</name>
    <name type="common">Chinese yew</name>
    <name type="synonym">Taxus wallichiana var. chinensis</name>
    <dbReference type="NCBI Taxonomy" id="29808"/>
    <lineage>
        <taxon>Eukaryota</taxon>
        <taxon>Viridiplantae</taxon>
        <taxon>Streptophyta</taxon>
        <taxon>Embryophyta</taxon>
        <taxon>Tracheophyta</taxon>
        <taxon>Spermatophyta</taxon>
        <taxon>Pinopsida</taxon>
        <taxon>Pinidae</taxon>
        <taxon>Conifers II</taxon>
        <taxon>Cupressales</taxon>
        <taxon>Taxaceae</taxon>
        <taxon>Taxus</taxon>
    </lineage>
</organism>
<reference evidence="2 3" key="1">
    <citation type="journal article" date="2021" name="Nat. Plants">
        <title>The Taxus genome provides insights into paclitaxel biosynthesis.</title>
        <authorList>
            <person name="Xiong X."/>
            <person name="Gou J."/>
            <person name="Liao Q."/>
            <person name="Li Y."/>
            <person name="Zhou Q."/>
            <person name="Bi G."/>
            <person name="Li C."/>
            <person name="Du R."/>
            <person name="Wang X."/>
            <person name="Sun T."/>
            <person name="Guo L."/>
            <person name="Liang H."/>
            <person name="Lu P."/>
            <person name="Wu Y."/>
            <person name="Zhang Z."/>
            <person name="Ro D.K."/>
            <person name="Shang Y."/>
            <person name="Huang S."/>
            <person name="Yan J."/>
        </authorList>
    </citation>
    <scope>NUCLEOTIDE SEQUENCE [LARGE SCALE GENOMIC DNA]</scope>
    <source>
        <strain evidence="2">Ta-2019</strain>
    </source>
</reference>